<proteinExistence type="predicted"/>
<keyword evidence="3" id="KW-1185">Reference proteome</keyword>
<evidence type="ECO:0000256" key="1">
    <source>
        <dbReference type="SAM" id="SignalP"/>
    </source>
</evidence>
<sequence>MVCVLQLVKAHIIIVCQANCTSSLGLQFSPVVNQTIKKQSEKLVAAGFTLHFLLSLPSTSRPGPLPPPRVYVHCSVRNFSRSFGLKCSSQSFKVEAEAVYKVKLVGPDGEKKFEAAGNCYVLDAKQSCNLYKTHNCSNKLDGKVISDIRFIVEPS</sequence>
<accession>A0AAV2D584</accession>
<feature type="signal peptide" evidence="1">
    <location>
        <begin position="1"/>
        <end position="18"/>
    </location>
</feature>
<dbReference type="EMBL" id="OZ034815">
    <property type="protein sequence ID" value="CAL1367173.1"/>
    <property type="molecule type" value="Genomic_DNA"/>
</dbReference>
<keyword evidence="1" id="KW-0732">Signal</keyword>
<evidence type="ECO:0000313" key="2">
    <source>
        <dbReference type="EMBL" id="CAL1367173.1"/>
    </source>
</evidence>
<organism evidence="2 3">
    <name type="scientific">Linum trigynum</name>
    <dbReference type="NCBI Taxonomy" id="586398"/>
    <lineage>
        <taxon>Eukaryota</taxon>
        <taxon>Viridiplantae</taxon>
        <taxon>Streptophyta</taxon>
        <taxon>Embryophyta</taxon>
        <taxon>Tracheophyta</taxon>
        <taxon>Spermatophyta</taxon>
        <taxon>Magnoliopsida</taxon>
        <taxon>eudicotyledons</taxon>
        <taxon>Gunneridae</taxon>
        <taxon>Pentapetalae</taxon>
        <taxon>rosids</taxon>
        <taxon>fabids</taxon>
        <taxon>Malpighiales</taxon>
        <taxon>Linaceae</taxon>
        <taxon>Linum</taxon>
    </lineage>
</organism>
<evidence type="ECO:0000313" key="3">
    <source>
        <dbReference type="Proteomes" id="UP001497516"/>
    </source>
</evidence>
<protein>
    <submittedName>
        <fullName evidence="2">Uncharacterized protein</fullName>
    </submittedName>
</protein>
<reference evidence="2 3" key="1">
    <citation type="submission" date="2024-04" db="EMBL/GenBank/DDBJ databases">
        <authorList>
            <person name="Fracassetti M."/>
        </authorList>
    </citation>
    <scope>NUCLEOTIDE SEQUENCE [LARGE SCALE GENOMIC DNA]</scope>
</reference>
<dbReference type="Proteomes" id="UP001497516">
    <property type="component" value="Chromosome 2"/>
</dbReference>
<dbReference type="AlphaFoldDB" id="A0AAV2D584"/>
<feature type="chain" id="PRO_5043965513" evidence="1">
    <location>
        <begin position="19"/>
        <end position="155"/>
    </location>
</feature>
<gene>
    <name evidence="2" type="ORF">LTRI10_LOCUS10980</name>
</gene>
<name>A0AAV2D584_9ROSI</name>